<feature type="region of interest" description="Disordered" evidence="1">
    <location>
        <begin position="113"/>
        <end position="206"/>
    </location>
</feature>
<feature type="compositionally biased region" description="Basic residues" evidence="1">
    <location>
        <begin position="1"/>
        <end position="18"/>
    </location>
</feature>
<evidence type="ECO:0000256" key="1">
    <source>
        <dbReference type="SAM" id="MobiDB-lite"/>
    </source>
</evidence>
<feature type="compositionally biased region" description="Basic and acidic residues" evidence="1">
    <location>
        <begin position="180"/>
        <end position="206"/>
    </location>
</feature>
<feature type="region of interest" description="Disordered" evidence="1">
    <location>
        <begin position="1"/>
        <end position="34"/>
    </location>
</feature>
<dbReference type="AlphaFoldDB" id="A0A8H3FJW9"/>
<feature type="compositionally biased region" description="Basic residues" evidence="1">
    <location>
        <begin position="113"/>
        <end position="123"/>
    </location>
</feature>
<keyword evidence="3" id="KW-1185">Reference proteome</keyword>
<proteinExistence type="predicted"/>
<reference evidence="2" key="1">
    <citation type="submission" date="2021-03" db="EMBL/GenBank/DDBJ databases">
        <authorList>
            <person name="Tagirdzhanova G."/>
        </authorList>
    </citation>
    <scope>NUCLEOTIDE SEQUENCE</scope>
</reference>
<accession>A0A8H3FJW9</accession>
<dbReference type="Proteomes" id="UP000664521">
    <property type="component" value="Unassembled WGS sequence"/>
</dbReference>
<name>A0A8H3FJW9_9LECA</name>
<feature type="compositionally biased region" description="Basic and acidic residues" evidence="1">
    <location>
        <begin position="19"/>
        <end position="31"/>
    </location>
</feature>
<dbReference type="EMBL" id="CAJPDS010000040">
    <property type="protein sequence ID" value="CAF9925924.1"/>
    <property type="molecule type" value="Genomic_DNA"/>
</dbReference>
<feature type="region of interest" description="Disordered" evidence="1">
    <location>
        <begin position="65"/>
        <end position="84"/>
    </location>
</feature>
<organism evidence="2 3">
    <name type="scientific">Heterodermia speciosa</name>
    <dbReference type="NCBI Taxonomy" id="116794"/>
    <lineage>
        <taxon>Eukaryota</taxon>
        <taxon>Fungi</taxon>
        <taxon>Dikarya</taxon>
        <taxon>Ascomycota</taxon>
        <taxon>Pezizomycotina</taxon>
        <taxon>Lecanoromycetes</taxon>
        <taxon>OSLEUM clade</taxon>
        <taxon>Lecanoromycetidae</taxon>
        <taxon>Caliciales</taxon>
        <taxon>Physciaceae</taxon>
        <taxon>Heterodermia</taxon>
    </lineage>
</organism>
<gene>
    <name evidence="2" type="ORF">HETSPECPRED_006207</name>
</gene>
<comment type="caution">
    <text evidence="2">The sequence shown here is derived from an EMBL/GenBank/DDBJ whole genome shotgun (WGS) entry which is preliminary data.</text>
</comment>
<evidence type="ECO:0000313" key="3">
    <source>
        <dbReference type="Proteomes" id="UP000664521"/>
    </source>
</evidence>
<evidence type="ECO:0000313" key="2">
    <source>
        <dbReference type="EMBL" id="CAF9925924.1"/>
    </source>
</evidence>
<protein>
    <submittedName>
        <fullName evidence="2">Uncharacterized protein</fullName>
    </submittedName>
</protein>
<sequence length="225" mass="26121">MPKPKHSKQRARIAKKKEKGQVEKAENDSRAARKHERAIMHLLVNRKHPKHGGLEPARVDDLAKALETPEPLPSTPEETEADLQRRGAAMAEINAAIEKLPDKDKRDIEMLRARKSQTTRHRVPNTSPSPRPTIEKDLLGPQKWRKKVTKTGQGDAKSVEDDGPRYGEPYNVTKEEWEEEHWNKTRTLREEEQRMNDEAEEARRTEEHEAFMKEMMAEVEEAERF</sequence>